<dbReference type="SUPFAM" id="SSF53067">
    <property type="entry name" value="Actin-like ATPase domain"/>
    <property type="match status" value="1"/>
</dbReference>
<dbReference type="PANTHER" id="PTHR47690">
    <property type="entry name" value="GLUCOKINASE"/>
    <property type="match status" value="1"/>
</dbReference>
<name>A0A853I4Q9_9GAMM</name>
<dbReference type="InterPro" id="IPR003836">
    <property type="entry name" value="Glucokinase"/>
</dbReference>
<dbReference type="InterPro" id="IPR043129">
    <property type="entry name" value="ATPase_NBD"/>
</dbReference>
<comment type="similarity">
    <text evidence="3 4">Belongs to the bacterial glucokinase family.</text>
</comment>
<dbReference type="CDD" id="cd24008">
    <property type="entry name" value="ASKHA_NBD_GLK"/>
    <property type="match status" value="1"/>
</dbReference>
<protein>
    <recommendedName>
        <fullName evidence="3">Glucokinase</fullName>
        <ecNumber evidence="3">2.7.1.2</ecNumber>
    </recommendedName>
    <alternativeName>
        <fullName evidence="3">Glucose kinase</fullName>
    </alternativeName>
</protein>
<comment type="catalytic activity">
    <reaction evidence="3">
        <text>D-glucose + ATP = D-glucose 6-phosphate + ADP + H(+)</text>
        <dbReference type="Rhea" id="RHEA:17825"/>
        <dbReference type="ChEBI" id="CHEBI:4167"/>
        <dbReference type="ChEBI" id="CHEBI:15378"/>
        <dbReference type="ChEBI" id="CHEBI:30616"/>
        <dbReference type="ChEBI" id="CHEBI:61548"/>
        <dbReference type="ChEBI" id="CHEBI:456216"/>
        <dbReference type="EC" id="2.7.1.2"/>
    </reaction>
</comment>
<dbReference type="HAMAP" id="MF_00524">
    <property type="entry name" value="Glucokinase"/>
    <property type="match status" value="1"/>
</dbReference>
<dbReference type="Pfam" id="PF02685">
    <property type="entry name" value="Glucokinase"/>
    <property type="match status" value="1"/>
</dbReference>
<reference evidence="5 6" key="1">
    <citation type="submission" date="2020-07" db="EMBL/GenBank/DDBJ databases">
        <title>Endozoicomonas sp. nov., isolated from sediment.</title>
        <authorList>
            <person name="Gu T."/>
        </authorList>
    </citation>
    <scope>NUCLEOTIDE SEQUENCE [LARGE SCALE GENOMIC DNA]</scope>
    <source>
        <strain evidence="5 6">SM1973</strain>
    </source>
</reference>
<comment type="caution">
    <text evidence="5">The sequence shown here is derived from an EMBL/GenBank/DDBJ whole genome shotgun (WGS) entry which is preliminary data.</text>
</comment>
<dbReference type="Gene3D" id="3.30.420.40">
    <property type="match status" value="1"/>
</dbReference>
<evidence type="ECO:0000313" key="6">
    <source>
        <dbReference type="Proteomes" id="UP000569732"/>
    </source>
</evidence>
<gene>
    <name evidence="3 5" type="primary">glk</name>
    <name evidence="5" type="ORF">H0A36_22990</name>
</gene>
<dbReference type="GO" id="GO:0005536">
    <property type="term" value="F:D-glucose binding"/>
    <property type="evidence" value="ECO:0007669"/>
    <property type="project" value="InterPro"/>
</dbReference>
<dbReference type="EMBL" id="JACCKB010000053">
    <property type="protein sequence ID" value="NYZ68890.1"/>
    <property type="molecule type" value="Genomic_DNA"/>
</dbReference>
<dbReference type="GO" id="GO:0006096">
    <property type="term" value="P:glycolytic process"/>
    <property type="evidence" value="ECO:0007669"/>
    <property type="project" value="UniProtKB-UniRule"/>
</dbReference>
<evidence type="ECO:0000256" key="2">
    <source>
        <dbReference type="ARBA" id="ARBA00022777"/>
    </source>
</evidence>
<keyword evidence="2 3" id="KW-0418">Kinase</keyword>
<dbReference type="InterPro" id="IPR050201">
    <property type="entry name" value="Bacterial_glucokinase"/>
</dbReference>
<dbReference type="GO" id="GO:0005524">
    <property type="term" value="F:ATP binding"/>
    <property type="evidence" value="ECO:0007669"/>
    <property type="project" value="UniProtKB-UniRule"/>
</dbReference>
<dbReference type="RefSeq" id="WP_180570889.1">
    <property type="nucleotide sequence ID" value="NZ_JACCKB010000053.1"/>
</dbReference>
<keyword evidence="6" id="KW-1185">Reference proteome</keyword>
<comment type="subcellular location">
    <subcellularLocation>
        <location evidence="3">Cytoplasm</location>
    </subcellularLocation>
</comment>
<dbReference type="GO" id="GO:0004340">
    <property type="term" value="F:glucokinase activity"/>
    <property type="evidence" value="ECO:0007669"/>
    <property type="project" value="UniProtKB-UniRule"/>
</dbReference>
<sequence>MNQPVVVGDIGGTNARFAMVLDGGVQPELIKVLPCVDYNNMPDALADYLVSVGKPDIKQACLSFACPIHQDRIKMTNNHWDFSQLAVQQQFGFDSFKVINDFTALALSVPYLTNDELMQIGGGEPVAHKTKLVIGPGTGLGMGGLASTSSGWLALSGEGGHVDFAPRNRFEMDILEFFLKKYPRVSVERLLCGAGLVDLYEAHCQLNSVPVKQQSAADISSIALSDENSIEHQVLAHFCNLLGAVAGNAALTLGAEGGVYIMGGIIPRVKDFFAASQFRQSFENKGRLQSYAEKIPTYLALSEYPGLIGAAAALNNSYIA</sequence>
<organism evidence="5 6">
    <name type="scientific">Spartinivicinus marinus</name>
    <dbReference type="NCBI Taxonomy" id="2994442"/>
    <lineage>
        <taxon>Bacteria</taxon>
        <taxon>Pseudomonadati</taxon>
        <taxon>Pseudomonadota</taxon>
        <taxon>Gammaproteobacteria</taxon>
        <taxon>Oceanospirillales</taxon>
        <taxon>Zooshikellaceae</taxon>
        <taxon>Spartinivicinus</taxon>
    </lineage>
</organism>
<dbReference type="PANTHER" id="PTHR47690:SF1">
    <property type="entry name" value="GLUCOKINASE"/>
    <property type="match status" value="1"/>
</dbReference>
<dbReference type="Proteomes" id="UP000569732">
    <property type="component" value="Unassembled WGS sequence"/>
</dbReference>
<dbReference type="Gene3D" id="3.40.367.20">
    <property type="match status" value="1"/>
</dbReference>
<evidence type="ECO:0000313" key="5">
    <source>
        <dbReference type="EMBL" id="NYZ68890.1"/>
    </source>
</evidence>
<dbReference type="AlphaFoldDB" id="A0A853I4Q9"/>
<keyword evidence="3" id="KW-0067">ATP-binding</keyword>
<keyword evidence="3" id="KW-0547">Nucleotide-binding</keyword>
<feature type="binding site" evidence="3">
    <location>
        <begin position="8"/>
        <end position="13"/>
    </location>
    <ligand>
        <name>ATP</name>
        <dbReference type="ChEBI" id="CHEBI:30616"/>
    </ligand>
</feature>
<evidence type="ECO:0000256" key="3">
    <source>
        <dbReference type="HAMAP-Rule" id="MF_00524"/>
    </source>
</evidence>
<keyword evidence="3" id="KW-0963">Cytoplasm</keyword>
<dbReference type="EC" id="2.7.1.2" evidence="3"/>
<keyword evidence="1 3" id="KW-0808">Transferase</keyword>
<dbReference type="GO" id="GO:0005829">
    <property type="term" value="C:cytosol"/>
    <property type="evidence" value="ECO:0007669"/>
    <property type="project" value="TreeGrafter"/>
</dbReference>
<keyword evidence="3" id="KW-0324">Glycolysis</keyword>
<evidence type="ECO:0000256" key="1">
    <source>
        <dbReference type="ARBA" id="ARBA00022679"/>
    </source>
</evidence>
<dbReference type="NCBIfam" id="TIGR00749">
    <property type="entry name" value="glk"/>
    <property type="match status" value="1"/>
</dbReference>
<accession>A0A853I4Q9</accession>
<proteinExistence type="inferred from homology"/>
<evidence type="ECO:0000256" key="4">
    <source>
        <dbReference type="RuleBase" id="RU004046"/>
    </source>
</evidence>